<dbReference type="OrthoDB" id="9801263at2"/>
<dbReference type="GO" id="GO:0003676">
    <property type="term" value="F:nucleic acid binding"/>
    <property type="evidence" value="ECO:0007669"/>
    <property type="project" value="InterPro"/>
</dbReference>
<gene>
    <name evidence="3" type="ORF">Ljor_1775</name>
</gene>
<organism evidence="3 4">
    <name type="scientific">Legionella jordanis</name>
    <dbReference type="NCBI Taxonomy" id="456"/>
    <lineage>
        <taxon>Bacteria</taxon>
        <taxon>Pseudomonadati</taxon>
        <taxon>Pseudomonadota</taxon>
        <taxon>Gammaproteobacteria</taxon>
        <taxon>Legionellales</taxon>
        <taxon>Legionellaceae</taxon>
        <taxon>Legionella</taxon>
    </lineage>
</organism>
<dbReference type="Gene3D" id="3.40.1350.10">
    <property type="match status" value="1"/>
</dbReference>
<dbReference type="InterPro" id="IPR011856">
    <property type="entry name" value="tRNA_endonuc-like_dom_sf"/>
</dbReference>
<protein>
    <recommendedName>
        <fullName evidence="5">DUF1016 domain-containing protein</fullName>
    </recommendedName>
</protein>
<reference evidence="3 4" key="1">
    <citation type="submission" date="2015-11" db="EMBL/GenBank/DDBJ databases">
        <title>Genomic analysis of 38 Legionella species identifies large and diverse effector repertoires.</title>
        <authorList>
            <person name="Burstein D."/>
            <person name="Amaro F."/>
            <person name="Zusman T."/>
            <person name="Lifshitz Z."/>
            <person name="Cohen O."/>
            <person name="Gilbert J.A."/>
            <person name="Pupko T."/>
            <person name="Shuman H.A."/>
            <person name="Segal G."/>
        </authorList>
    </citation>
    <scope>NUCLEOTIDE SEQUENCE [LARGE SCALE GENOMIC DNA]</scope>
    <source>
        <strain evidence="3 4">BL-540</strain>
    </source>
</reference>
<dbReference type="Proteomes" id="UP000055035">
    <property type="component" value="Unassembled WGS sequence"/>
</dbReference>
<dbReference type="PANTHER" id="PTHR30547:SF5">
    <property type="entry name" value="NUCLEASE YHCG-RELATED"/>
    <property type="match status" value="1"/>
</dbReference>
<accession>A0A0W0VC54</accession>
<dbReference type="PATRIC" id="fig|456.5.peg.1895"/>
<dbReference type="Pfam" id="PF06250">
    <property type="entry name" value="YhcG_C"/>
    <property type="match status" value="1"/>
</dbReference>
<proteinExistence type="predicted"/>
<name>A0A0W0VC54_9GAMM</name>
<evidence type="ECO:0008006" key="5">
    <source>
        <dbReference type="Google" id="ProtNLM"/>
    </source>
</evidence>
<dbReference type="InterPro" id="IPR053148">
    <property type="entry name" value="PD-DEXK-like_domain"/>
</dbReference>
<sequence length="334" mass="38885">MAKELKGNNQSDFAKVHQMITEAKSRVWQQVNKTLIQLYWSIGQYVSNKITHDGWGKGIVEELADYISIELPTIKGFSARNIWRMKQFYETYHENTELSAVLTEITWTNHLHILSKTKSIEEKEFYLRLAAKHHYSERDFSRLINVGTFERTVLADQKLSAVLTELPDSKGRFKDSYVFEFLSLPDDHKEKDLRRALVANLKKFLLELGPDFSLIGEEYPLQVGMKDFRVDLLLFHRALNCMIAIELKCTEFSPSHLGQLQFYLEVLDKNIKKTHENPTIGILICKTKDEEVVQYAMNRHASPTLIAEYETKLISKAVLQNKLHEFALQWDNDE</sequence>
<evidence type="ECO:0000313" key="4">
    <source>
        <dbReference type="Proteomes" id="UP000055035"/>
    </source>
</evidence>
<dbReference type="InterPro" id="IPR009362">
    <property type="entry name" value="YhcG_C"/>
</dbReference>
<evidence type="ECO:0000259" key="2">
    <source>
        <dbReference type="Pfam" id="PF17761"/>
    </source>
</evidence>
<dbReference type="PANTHER" id="PTHR30547">
    <property type="entry name" value="UNCHARACTERIZED PROTEIN YHCG-RELATED"/>
    <property type="match status" value="1"/>
</dbReference>
<dbReference type="STRING" id="456.Ljor_1775"/>
<comment type="caution">
    <text evidence="3">The sequence shown here is derived from an EMBL/GenBank/DDBJ whole genome shotgun (WGS) entry which is preliminary data.</text>
</comment>
<dbReference type="Pfam" id="PF17761">
    <property type="entry name" value="DUF1016_N"/>
    <property type="match status" value="1"/>
</dbReference>
<dbReference type="EMBL" id="LNYJ01000011">
    <property type="protein sequence ID" value="KTD17469.1"/>
    <property type="molecule type" value="Genomic_DNA"/>
</dbReference>
<dbReference type="InterPro" id="IPR041527">
    <property type="entry name" value="YhcG_N"/>
</dbReference>
<dbReference type="RefSeq" id="WP_082647168.1">
    <property type="nucleotide sequence ID" value="NZ_CAAAIC010000008.1"/>
</dbReference>
<feature type="domain" description="YhcG PDDEXK nuclease" evidence="1">
    <location>
        <begin position="173"/>
        <end position="323"/>
    </location>
</feature>
<evidence type="ECO:0000313" key="3">
    <source>
        <dbReference type="EMBL" id="KTD17469.1"/>
    </source>
</evidence>
<evidence type="ECO:0000259" key="1">
    <source>
        <dbReference type="Pfam" id="PF06250"/>
    </source>
</evidence>
<dbReference type="AlphaFoldDB" id="A0A0W0VC54"/>
<keyword evidence="4" id="KW-1185">Reference proteome</keyword>
<feature type="domain" description="YhcG N-terminal" evidence="2">
    <location>
        <begin position="16"/>
        <end position="151"/>
    </location>
</feature>